<evidence type="ECO:0000313" key="2">
    <source>
        <dbReference type="EMBL" id="MCK8678214.1"/>
    </source>
</evidence>
<dbReference type="EMBL" id="JALPTH010000010">
    <property type="protein sequence ID" value="MCK8678214.1"/>
    <property type="molecule type" value="Genomic_DNA"/>
</dbReference>
<feature type="transmembrane region" description="Helical" evidence="1">
    <location>
        <begin position="68"/>
        <end position="87"/>
    </location>
</feature>
<sequence>MACAPAGGLLNPVGFFSFLGDPIGTILSGIANAVLSAAINVFGALTTGIPTLSVDGAARDVGDQTQWIVVYTAVASLLVAAARMALERRAEAGQTALRGLIRVVLVAGAATAVAGTLASLSDRFADHLFAAGAQEQVASIGCDTGNAIEAFLLLVLAFLLLIAGIVHTILLFVRLGVMILLLGTLPLAAAASMTDWGGGWWRKHLGWMIAWLLYKPAAALVLFAGSAMISPQGNSGVSERIAGIGVMLLSAIALPALLKLVVPATAALGTGGAMGGMSGAAGATASGAKAVASAALPGQGAQAAPGPMGAAGAGGAAGTSGVGGGQGAAAAAGPAGAAGGGSAAALKAAGGVLGAVAGVAQGAARNASGAVRGADGEAGHNR</sequence>
<keyword evidence="1" id="KW-0472">Membrane</keyword>
<evidence type="ECO:0000256" key="1">
    <source>
        <dbReference type="SAM" id="Phobius"/>
    </source>
</evidence>
<protein>
    <recommendedName>
        <fullName evidence="4">TrbL/VirB6 plasmid conjugal transfer protein</fullName>
    </recommendedName>
</protein>
<evidence type="ECO:0000313" key="3">
    <source>
        <dbReference type="Proteomes" id="UP001522868"/>
    </source>
</evidence>
<gene>
    <name evidence="2" type="ORF">M1O15_12565</name>
</gene>
<keyword evidence="1" id="KW-1133">Transmembrane helix</keyword>
<feature type="transmembrane region" description="Helical" evidence="1">
    <location>
        <begin position="150"/>
        <end position="172"/>
    </location>
</feature>
<feature type="transmembrane region" description="Helical" evidence="1">
    <location>
        <begin position="99"/>
        <end position="120"/>
    </location>
</feature>
<proteinExistence type="predicted"/>
<feature type="transmembrane region" description="Helical" evidence="1">
    <location>
        <begin position="207"/>
        <end position="229"/>
    </location>
</feature>
<reference evidence="2 3" key="1">
    <citation type="submission" date="2022-04" db="EMBL/GenBank/DDBJ databases">
        <title>Streptomyces sp. nov. LCR6-01 isolated from Lichen of Dirinaria sp.</title>
        <authorList>
            <person name="Kanchanasin P."/>
            <person name="Tanasupawat S."/>
            <person name="Phongsopitanun W."/>
        </authorList>
    </citation>
    <scope>NUCLEOTIDE SEQUENCE [LARGE SCALE GENOMIC DNA]</scope>
    <source>
        <strain evidence="2 3">LCR6-01</strain>
    </source>
</reference>
<dbReference type="Proteomes" id="UP001522868">
    <property type="component" value="Unassembled WGS sequence"/>
</dbReference>
<dbReference type="RefSeq" id="WP_248633810.1">
    <property type="nucleotide sequence ID" value="NZ_JALPTH010000010.1"/>
</dbReference>
<comment type="caution">
    <text evidence="2">The sequence shown here is derived from an EMBL/GenBank/DDBJ whole genome shotgun (WGS) entry which is preliminary data.</text>
</comment>
<evidence type="ECO:0008006" key="4">
    <source>
        <dbReference type="Google" id="ProtNLM"/>
    </source>
</evidence>
<accession>A0ABT0IA64</accession>
<name>A0ABT0IA64_9ACTN</name>
<keyword evidence="3" id="KW-1185">Reference proteome</keyword>
<feature type="transmembrane region" description="Helical" evidence="1">
    <location>
        <begin position="241"/>
        <end position="258"/>
    </location>
</feature>
<organism evidence="2 3">
    <name type="scientific">Streptomyces lichenis</name>
    <dbReference type="NCBI Taxonomy" id="2306967"/>
    <lineage>
        <taxon>Bacteria</taxon>
        <taxon>Bacillati</taxon>
        <taxon>Actinomycetota</taxon>
        <taxon>Actinomycetes</taxon>
        <taxon>Kitasatosporales</taxon>
        <taxon>Streptomycetaceae</taxon>
        <taxon>Streptomyces</taxon>
    </lineage>
</organism>
<keyword evidence="1" id="KW-0812">Transmembrane</keyword>
<feature type="transmembrane region" description="Helical" evidence="1">
    <location>
        <begin position="179"/>
        <end position="201"/>
    </location>
</feature>